<keyword evidence="9 11" id="KW-0704">Schiff base</keyword>
<dbReference type="InterPro" id="IPR004732">
    <property type="entry name" value="Transaldolase_2"/>
</dbReference>
<dbReference type="RefSeq" id="WP_120948338.1">
    <property type="nucleotide sequence ID" value="NZ_QXQP01000006.1"/>
</dbReference>
<dbReference type="PANTHER" id="PTHR10683:SF31">
    <property type="entry name" value="TRANSALDOLASE"/>
    <property type="match status" value="1"/>
</dbReference>
<evidence type="ECO:0000313" key="13">
    <source>
        <dbReference type="Proteomes" id="UP000319322"/>
    </source>
</evidence>
<protein>
    <recommendedName>
        <fullName evidence="5 11">Transaldolase</fullName>
        <ecNumber evidence="5 11">2.2.1.2</ecNumber>
    </recommendedName>
</protein>
<evidence type="ECO:0000256" key="3">
    <source>
        <dbReference type="ARBA" id="ARBA00004857"/>
    </source>
</evidence>
<evidence type="ECO:0000256" key="6">
    <source>
        <dbReference type="ARBA" id="ARBA00022490"/>
    </source>
</evidence>
<dbReference type="InterPro" id="IPR013785">
    <property type="entry name" value="Aldolase_TIM"/>
</dbReference>
<comment type="pathway">
    <text evidence="3 11">Carbohydrate degradation; pentose phosphate pathway; D-glyceraldehyde 3-phosphate and beta-D-fructose 6-phosphate from D-ribose 5-phosphate and D-xylulose 5-phosphate (non-oxidative stage): step 2/3.</text>
</comment>
<evidence type="ECO:0000256" key="2">
    <source>
        <dbReference type="ARBA" id="ARBA00004496"/>
    </source>
</evidence>
<name>A0A553UIS5_9HELI</name>
<dbReference type="EMBL" id="VKGC01000030">
    <property type="protein sequence ID" value="TSA80113.1"/>
    <property type="molecule type" value="Genomic_DNA"/>
</dbReference>
<comment type="similarity">
    <text evidence="4 11">Belongs to the transaldolase family. Type 2 subfamily.</text>
</comment>
<sequence>MKDHYLWCDFIECTFLTTQFKELLEKRHIFGATSNPTIFAQALSSPAYQESIKQLKATNTPAKDIYESLVIEDIKQCAHMLLPLWEKNKATGYISLEVDPNLANDVSASIVEARALFERIGMPNVMIKIPATNEGIKVMERLAEGEDMPLNATLVFSPNQARRCALALKKAPMAVVSIFVSRVDTQANDLLKHSYLSLWTQQHLRNKIGIGNALACYEQVREVSNTIYPLFASTGVKDPILPKDYYLQALKLEHSISTAPLEALHAYYNEPSPPPALSKNLSATAKNFLYSSLYSELLEKGLMAFKNAFSEILHRLR</sequence>
<gene>
    <name evidence="11" type="primary">tal</name>
    <name evidence="12" type="ORF">FNE76_07580</name>
</gene>
<reference evidence="12" key="2">
    <citation type="submission" date="2019-07" db="EMBL/GenBank/DDBJ databases">
        <authorList>
            <person name="Papic B."/>
        </authorList>
    </citation>
    <scope>NUCLEOTIDE SEQUENCE [LARGE SCALE GENOMIC DNA]</scope>
    <source>
        <strain evidence="12">L8b</strain>
    </source>
</reference>
<dbReference type="Pfam" id="PF00923">
    <property type="entry name" value="TAL_FSA"/>
    <property type="match status" value="1"/>
</dbReference>
<dbReference type="EC" id="2.2.1.2" evidence="5 11"/>
<evidence type="ECO:0000256" key="8">
    <source>
        <dbReference type="ARBA" id="ARBA00023126"/>
    </source>
</evidence>
<reference evidence="12" key="1">
    <citation type="submission" date="2019-07" db="EMBL/GenBank/DDBJ databases">
        <title>Helicobacter labacensis sp. nov., Helicobacter mehlei sp. nov. and Helicobacter vulpis sp. nov., isolated from gastric mucosa of red fox (Vulpis vulpis).</title>
        <authorList>
            <person name="Kusar D."/>
            <person name="Gruntar I."/>
            <person name="Pate M."/>
            <person name="Zajc U."/>
            <person name="Ocepek M."/>
        </authorList>
    </citation>
    <scope>NUCLEOTIDE SEQUENCE [LARGE SCALE GENOMIC DNA]</scope>
    <source>
        <strain evidence="12">L8b</strain>
    </source>
</reference>
<keyword evidence="13" id="KW-1185">Reference proteome</keyword>
<dbReference type="PANTHER" id="PTHR10683">
    <property type="entry name" value="TRANSALDOLASE"/>
    <property type="match status" value="1"/>
</dbReference>
<proteinExistence type="inferred from homology"/>
<keyword evidence="6 11" id="KW-0963">Cytoplasm</keyword>
<accession>A0A553UIS5</accession>
<dbReference type="Gene3D" id="3.20.20.70">
    <property type="entry name" value="Aldolase class I"/>
    <property type="match status" value="1"/>
</dbReference>
<dbReference type="InterPro" id="IPR018225">
    <property type="entry name" value="Transaldolase_AS"/>
</dbReference>
<dbReference type="OrthoDB" id="9809101at2"/>
<dbReference type="PROSITE" id="PS01054">
    <property type="entry name" value="TRANSALDOLASE_1"/>
    <property type="match status" value="1"/>
</dbReference>
<dbReference type="GO" id="GO:0005975">
    <property type="term" value="P:carbohydrate metabolic process"/>
    <property type="evidence" value="ECO:0007669"/>
    <property type="project" value="InterPro"/>
</dbReference>
<evidence type="ECO:0000256" key="5">
    <source>
        <dbReference type="ARBA" id="ARBA00013151"/>
    </source>
</evidence>
<keyword evidence="7 11" id="KW-0808">Transferase</keyword>
<comment type="caution">
    <text evidence="12">The sequence shown here is derived from an EMBL/GenBank/DDBJ whole genome shotgun (WGS) entry which is preliminary data.</text>
</comment>
<comment type="subcellular location">
    <subcellularLocation>
        <location evidence="2 11">Cytoplasm</location>
    </subcellularLocation>
</comment>
<dbReference type="HAMAP" id="MF_00493">
    <property type="entry name" value="Transaldolase_2"/>
    <property type="match status" value="1"/>
</dbReference>
<evidence type="ECO:0000256" key="7">
    <source>
        <dbReference type="ARBA" id="ARBA00022679"/>
    </source>
</evidence>
<feature type="active site" description="Schiff-base intermediate with substrate" evidence="11">
    <location>
        <position position="128"/>
    </location>
</feature>
<evidence type="ECO:0000256" key="11">
    <source>
        <dbReference type="HAMAP-Rule" id="MF_00493"/>
    </source>
</evidence>
<dbReference type="InterPro" id="IPR001585">
    <property type="entry name" value="TAL/FSA"/>
</dbReference>
<organism evidence="12 13">
    <name type="scientific">Helicobacter mehlei</name>
    <dbReference type="NCBI Taxonomy" id="2316080"/>
    <lineage>
        <taxon>Bacteria</taxon>
        <taxon>Pseudomonadati</taxon>
        <taxon>Campylobacterota</taxon>
        <taxon>Epsilonproteobacteria</taxon>
        <taxon>Campylobacterales</taxon>
        <taxon>Helicobacteraceae</taxon>
        <taxon>Helicobacter</taxon>
    </lineage>
</organism>
<evidence type="ECO:0000256" key="1">
    <source>
        <dbReference type="ARBA" id="ARBA00003518"/>
    </source>
</evidence>
<dbReference type="SUPFAM" id="SSF51569">
    <property type="entry name" value="Aldolase"/>
    <property type="match status" value="1"/>
</dbReference>
<dbReference type="Proteomes" id="UP000319322">
    <property type="component" value="Unassembled WGS sequence"/>
</dbReference>
<evidence type="ECO:0000313" key="12">
    <source>
        <dbReference type="EMBL" id="TSA80113.1"/>
    </source>
</evidence>
<dbReference type="GO" id="GO:0006098">
    <property type="term" value="P:pentose-phosphate shunt"/>
    <property type="evidence" value="ECO:0007669"/>
    <property type="project" value="UniProtKB-UniRule"/>
</dbReference>
<dbReference type="AlphaFoldDB" id="A0A553UIS5"/>
<dbReference type="GO" id="GO:0004801">
    <property type="term" value="F:transaldolase activity"/>
    <property type="evidence" value="ECO:0007669"/>
    <property type="project" value="UniProtKB-UniRule"/>
</dbReference>
<dbReference type="PROSITE" id="PS00958">
    <property type="entry name" value="TRANSALDOLASE_2"/>
    <property type="match status" value="1"/>
</dbReference>
<dbReference type="UniPathway" id="UPA00115">
    <property type="reaction ID" value="UER00414"/>
</dbReference>
<evidence type="ECO:0000256" key="9">
    <source>
        <dbReference type="ARBA" id="ARBA00023270"/>
    </source>
</evidence>
<evidence type="ECO:0000256" key="10">
    <source>
        <dbReference type="ARBA" id="ARBA00048810"/>
    </source>
</evidence>
<comment type="catalytic activity">
    <reaction evidence="10 11">
        <text>D-sedoheptulose 7-phosphate + D-glyceraldehyde 3-phosphate = D-erythrose 4-phosphate + beta-D-fructose 6-phosphate</text>
        <dbReference type="Rhea" id="RHEA:17053"/>
        <dbReference type="ChEBI" id="CHEBI:16897"/>
        <dbReference type="ChEBI" id="CHEBI:57483"/>
        <dbReference type="ChEBI" id="CHEBI:57634"/>
        <dbReference type="ChEBI" id="CHEBI:59776"/>
        <dbReference type="EC" id="2.2.1.2"/>
    </reaction>
</comment>
<comment type="function">
    <text evidence="1 11">Transaldolase is important for the balance of metabolites in the pentose-phosphate pathway.</text>
</comment>
<keyword evidence="8 11" id="KW-0570">Pentose shunt</keyword>
<dbReference type="GO" id="GO:0005737">
    <property type="term" value="C:cytoplasm"/>
    <property type="evidence" value="ECO:0007669"/>
    <property type="project" value="UniProtKB-SubCell"/>
</dbReference>
<evidence type="ECO:0000256" key="4">
    <source>
        <dbReference type="ARBA" id="ARBA00008426"/>
    </source>
</evidence>